<dbReference type="SUPFAM" id="SSF56399">
    <property type="entry name" value="ADP-ribosylation"/>
    <property type="match status" value="1"/>
</dbReference>
<protein>
    <recommendedName>
        <fullName evidence="4">PARP catalytic domain-containing protein</fullName>
    </recommendedName>
</protein>
<dbReference type="Gene3D" id="3.90.228.10">
    <property type="match status" value="1"/>
</dbReference>
<reference evidence="2 3" key="1">
    <citation type="submission" date="2018-06" db="EMBL/GenBank/DDBJ databases">
        <title>The Genome of Cuscuta australis (Dodder) Provides Insight into the Evolution of Plant Parasitism.</title>
        <authorList>
            <person name="Liu H."/>
        </authorList>
    </citation>
    <scope>NUCLEOTIDE SEQUENCE [LARGE SCALE GENOMIC DNA]</scope>
    <source>
        <strain evidence="3">cv. Yunnan</strain>
        <tissue evidence="2">Vines</tissue>
    </source>
</reference>
<evidence type="ECO:0000256" key="1">
    <source>
        <dbReference type="SAM" id="MobiDB-lite"/>
    </source>
</evidence>
<organism evidence="2 3">
    <name type="scientific">Cuscuta australis</name>
    <dbReference type="NCBI Taxonomy" id="267555"/>
    <lineage>
        <taxon>Eukaryota</taxon>
        <taxon>Viridiplantae</taxon>
        <taxon>Streptophyta</taxon>
        <taxon>Embryophyta</taxon>
        <taxon>Tracheophyta</taxon>
        <taxon>Spermatophyta</taxon>
        <taxon>Magnoliopsida</taxon>
        <taxon>eudicotyledons</taxon>
        <taxon>Gunneridae</taxon>
        <taxon>Pentapetalae</taxon>
        <taxon>asterids</taxon>
        <taxon>lamiids</taxon>
        <taxon>Solanales</taxon>
        <taxon>Convolvulaceae</taxon>
        <taxon>Cuscuteae</taxon>
        <taxon>Cuscuta</taxon>
        <taxon>Cuscuta subgen. Grammica</taxon>
        <taxon>Cuscuta sect. Cleistogrammica</taxon>
    </lineage>
</organism>
<evidence type="ECO:0000313" key="3">
    <source>
        <dbReference type="Proteomes" id="UP000249390"/>
    </source>
</evidence>
<dbReference type="PANTHER" id="PTHR31681:SF47">
    <property type="entry name" value="SULFATED SURFACE-LIKE GLYCOPROTEIN"/>
    <property type="match status" value="1"/>
</dbReference>
<comment type="caution">
    <text evidence="2">The sequence shown here is derived from an EMBL/GenBank/DDBJ whole genome shotgun (WGS) entry which is preliminary data.</text>
</comment>
<gene>
    <name evidence="2" type="ORF">DM860_015865</name>
</gene>
<keyword evidence="3" id="KW-1185">Reference proteome</keyword>
<feature type="region of interest" description="Disordered" evidence="1">
    <location>
        <begin position="54"/>
        <end position="106"/>
    </location>
</feature>
<proteinExistence type="predicted"/>
<dbReference type="AlphaFoldDB" id="A0A328E1S1"/>
<dbReference type="Proteomes" id="UP000249390">
    <property type="component" value="Unassembled WGS sequence"/>
</dbReference>
<sequence length="281" mass="31016">MDSHRRQWRRLGWIKSLNCKSRVVVDVVSNHHHHHRYRLLRASGSCKNGVRSVKDAVKSAQQRWPRKTKPPPPEDIGPVTADSGPDQTRSSARHSRTDSEPCFPTLTELPLGHPSRNVVEIIFRTSWSPKDFPGQIEMILKVQNPPRTVARFEEYREIVKIKDSCGGARCVADGNELMRFYCLGPAAGECESGGAWSLLSGKGTTICTFSGSGGAHGTDGESGRRGMLLCRVIAGRVGKQLGMDSVPEERVGFDSVSGDNGELFVFDSRAVLPCFLIIYKL</sequence>
<dbReference type="PANTHER" id="PTHR31681">
    <property type="entry name" value="C2H2-LIKE ZINC FINGER PROTEIN"/>
    <property type="match status" value="1"/>
</dbReference>
<dbReference type="EMBL" id="NQVE01000056">
    <property type="protein sequence ID" value="RAL50718.1"/>
    <property type="molecule type" value="Genomic_DNA"/>
</dbReference>
<accession>A0A328E1S1</accession>
<name>A0A328E1S1_9ASTE</name>
<evidence type="ECO:0000313" key="2">
    <source>
        <dbReference type="EMBL" id="RAL50718.1"/>
    </source>
</evidence>
<evidence type="ECO:0008006" key="4">
    <source>
        <dbReference type="Google" id="ProtNLM"/>
    </source>
</evidence>